<organism evidence="1 2">
    <name type="scientific">Spiromyces aspiralis</name>
    <dbReference type="NCBI Taxonomy" id="68401"/>
    <lineage>
        <taxon>Eukaryota</taxon>
        <taxon>Fungi</taxon>
        <taxon>Fungi incertae sedis</taxon>
        <taxon>Zoopagomycota</taxon>
        <taxon>Kickxellomycotina</taxon>
        <taxon>Kickxellomycetes</taxon>
        <taxon>Kickxellales</taxon>
        <taxon>Kickxellaceae</taxon>
        <taxon>Spiromyces</taxon>
    </lineage>
</organism>
<comment type="caution">
    <text evidence="1">The sequence shown here is derived from an EMBL/GenBank/DDBJ whole genome shotgun (WGS) entry which is preliminary data.</text>
</comment>
<evidence type="ECO:0000313" key="2">
    <source>
        <dbReference type="Proteomes" id="UP001145114"/>
    </source>
</evidence>
<proteinExistence type="predicted"/>
<dbReference type="Proteomes" id="UP001145114">
    <property type="component" value="Unassembled WGS sequence"/>
</dbReference>
<sequence>MAKPAPRSTNAGCAPHSDIGETVATAAATAAAATAVTTVEAISARNGDGSIGVGVVGVRRDPSAYLPHTSRQSVYYQQRDNPATISPPLFSLHEILTNVSALSAFAEYMDLVGRRFSLEYWLNIEGLRKMPNDAPTVISPQTINTLWKSYFTLRVDELGASEDTLSAVQKYLKPYRTSGKLDLNLENVDNETLSVAFDLMCRVQADLFSQIEQREYPNFLRSTLYRRFLTSYVLTPYQTQIKNQIFPATTPVHGVDTANDAHSIAESSDSVANPFIAPLSLRSPSSVKNIPIVHYPGPLSQTALSFGDKGDASNASTMMPDPLHRLNSIPEDGGGGDADGDKGKGVGLVKANGDSTIAQPDAGNSGYSYATNLWLELTSSLFGTNGPKGSEGKITGDLDREKQSAGTATGGMGS</sequence>
<name>A0ACC1HQM8_9FUNG</name>
<feature type="non-terminal residue" evidence="1">
    <location>
        <position position="414"/>
    </location>
</feature>
<gene>
    <name evidence="1" type="primary">TRM8_3</name>
    <name evidence="1" type="ORF">EV182_006208</name>
</gene>
<dbReference type="EMBL" id="JAMZIH010002474">
    <property type="protein sequence ID" value="KAJ1677423.1"/>
    <property type="molecule type" value="Genomic_DNA"/>
</dbReference>
<evidence type="ECO:0000313" key="1">
    <source>
        <dbReference type="EMBL" id="KAJ1677423.1"/>
    </source>
</evidence>
<reference evidence="1" key="1">
    <citation type="submission" date="2022-06" db="EMBL/GenBank/DDBJ databases">
        <title>Phylogenomic reconstructions and comparative analyses of Kickxellomycotina fungi.</title>
        <authorList>
            <person name="Reynolds N.K."/>
            <person name="Stajich J.E."/>
            <person name="Barry K."/>
            <person name="Grigoriev I.V."/>
            <person name="Crous P."/>
            <person name="Smith M.E."/>
        </authorList>
    </citation>
    <scope>NUCLEOTIDE SEQUENCE</scope>
    <source>
        <strain evidence="1">RSA 2271</strain>
    </source>
</reference>
<keyword evidence="2" id="KW-1185">Reference proteome</keyword>
<accession>A0ACC1HQM8</accession>
<protein>
    <submittedName>
        <fullName evidence="1">tRNA (Guanine-N(7)-)-methyltransferase (tRNA(m7G46)-methyltransferase)</fullName>
    </submittedName>
</protein>